<evidence type="ECO:0000313" key="1">
    <source>
        <dbReference type="EMBL" id="WBP86268.1"/>
    </source>
</evidence>
<keyword evidence="2" id="KW-1185">Reference proteome</keyword>
<dbReference type="EMBL" id="CP115450">
    <property type="protein sequence ID" value="WBP86268.1"/>
    <property type="molecule type" value="Genomic_DNA"/>
</dbReference>
<accession>A0ABY7Q0M9</accession>
<dbReference type="Proteomes" id="UP001212821">
    <property type="component" value="Chromosome"/>
</dbReference>
<organism evidence="1 2">
    <name type="scientific">Kitasatospora cathayae</name>
    <dbReference type="NCBI Taxonomy" id="3004092"/>
    <lineage>
        <taxon>Bacteria</taxon>
        <taxon>Bacillati</taxon>
        <taxon>Actinomycetota</taxon>
        <taxon>Actinomycetes</taxon>
        <taxon>Kitasatosporales</taxon>
        <taxon>Streptomycetaceae</taxon>
        <taxon>Kitasatospora</taxon>
    </lineage>
</organism>
<gene>
    <name evidence="1" type="ORF">O1G21_10705</name>
</gene>
<dbReference type="RefSeq" id="WP_270142807.1">
    <property type="nucleotide sequence ID" value="NZ_CP115450.1"/>
</dbReference>
<proteinExistence type="predicted"/>
<protein>
    <submittedName>
        <fullName evidence="1">Uncharacterized protein</fullName>
    </submittedName>
</protein>
<reference evidence="2" key="1">
    <citation type="submission" date="2022-12" db="EMBL/GenBank/DDBJ databases">
        <authorList>
            <person name="Mo P."/>
        </authorList>
    </citation>
    <scope>NUCLEOTIDE SEQUENCE [LARGE SCALE GENOMIC DNA]</scope>
    <source>
        <strain evidence="2">HUAS 3-15</strain>
    </source>
</reference>
<sequence>MTVLDPADAVELDRLLRQAAEADVPGVLRGMTDGADMEQAAIDTIAAHCRVDHVATLVFPAAVDDVHTHLLGCQWRTASEVPSVVVRRRLAHRYGLDDELLDVSIIRAFAHDTAGVEVFCLPPTVATKHVVECERRLHQERHTALMVDTPSRSLLSELRSLLTGQLAMRPDGGGHNPHENQEAGGRSVLYFQPPVGNRLELTCIGDFTPVVAQHLDGA</sequence>
<name>A0ABY7Q0M9_9ACTN</name>
<evidence type="ECO:0000313" key="2">
    <source>
        <dbReference type="Proteomes" id="UP001212821"/>
    </source>
</evidence>